<evidence type="ECO:0000256" key="5">
    <source>
        <dbReference type="ARBA" id="ARBA00022516"/>
    </source>
</evidence>
<dbReference type="RefSeq" id="WP_135254072.1">
    <property type="nucleotide sequence ID" value="NZ_CP038865.1"/>
</dbReference>
<evidence type="ECO:0000256" key="14">
    <source>
        <dbReference type="PIRNR" id="PIRNR000447"/>
    </source>
</evidence>
<dbReference type="PANTHER" id="PTHR11712:SF336">
    <property type="entry name" value="3-OXOACYL-[ACYL-CARRIER-PROTEIN] SYNTHASE, MITOCHONDRIAL"/>
    <property type="match status" value="1"/>
</dbReference>
<evidence type="ECO:0000313" key="20">
    <source>
        <dbReference type="Proteomes" id="UP000296883"/>
    </source>
</evidence>
<comment type="similarity">
    <text evidence="2 14 16">Belongs to the thiolase-like superfamily. Beta-ketoacyl-ACP synthases family.</text>
</comment>
<evidence type="ECO:0000256" key="11">
    <source>
        <dbReference type="ARBA" id="ARBA00024006"/>
    </source>
</evidence>
<sequence length="415" mass="43271">MNTRRVVITGQGAVTPLGNTAETFWEGLKAGKNGIAPIQRFDASQTGVTVAAEVKDFDPTLYMEKKQTKRMDAFSIYGIAAAKQALADSGLVLGDNVDPHRTGVIVSSGIGGMTTIQEQVIKMKERGPKRVAPFFVPMSIGNMAAGNISIELGAKGVCSCVVTACASATNAIGDAFRSIKHGYQDVIFAGGAEATICEIGISGFAALTALTTAEDPNRASIPFDKERGGFVMGEGAGVVVLEELEHAKARGANILAEVVGYGANSDAYHMTSPTPDGSGAGRCMMLAMEEAGIKPDQVDYINAHGTGTPTNDGAETTAIKYALGDAAYKVAISSSKSMTGHLLGAAGAIEAMACIGALQEDFVPPTINYQVDDETCDLDYVPNIGRERNVQYALTNSLGFGGHNAVLCLKKWAGE</sequence>
<dbReference type="NCBIfam" id="NF005589">
    <property type="entry name" value="PRK07314.1"/>
    <property type="match status" value="1"/>
</dbReference>
<dbReference type="Gene3D" id="3.40.47.10">
    <property type="match status" value="1"/>
</dbReference>
<comment type="catalytic activity">
    <reaction evidence="13 14">
        <text>a fatty acyl-[ACP] + malonyl-[ACP] + H(+) = a 3-oxoacyl-[ACP] + holo-[ACP] + CO2</text>
        <dbReference type="Rhea" id="RHEA:22836"/>
        <dbReference type="Rhea" id="RHEA-COMP:9623"/>
        <dbReference type="Rhea" id="RHEA-COMP:9685"/>
        <dbReference type="Rhea" id="RHEA-COMP:9916"/>
        <dbReference type="Rhea" id="RHEA-COMP:14125"/>
        <dbReference type="ChEBI" id="CHEBI:15378"/>
        <dbReference type="ChEBI" id="CHEBI:16526"/>
        <dbReference type="ChEBI" id="CHEBI:64479"/>
        <dbReference type="ChEBI" id="CHEBI:78449"/>
        <dbReference type="ChEBI" id="CHEBI:78776"/>
        <dbReference type="ChEBI" id="CHEBI:138651"/>
    </reaction>
</comment>
<comment type="pathway">
    <text evidence="1 14">Lipid metabolism; fatty acid biosynthesis.</text>
</comment>
<evidence type="ECO:0000256" key="9">
    <source>
        <dbReference type="ARBA" id="ARBA00023160"/>
    </source>
</evidence>
<dbReference type="AlphaFoldDB" id="A0A4Z0DBL1"/>
<organism evidence="18 20">
    <name type="scientific">Vagococcus xieshaowenii</name>
    <dbReference type="NCBI Taxonomy" id="2562451"/>
    <lineage>
        <taxon>Bacteria</taxon>
        <taxon>Bacillati</taxon>
        <taxon>Bacillota</taxon>
        <taxon>Bacilli</taxon>
        <taxon>Lactobacillales</taxon>
        <taxon>Enterococcaceae</taxon>
        <taxon>Vagococcus</taxon>
    </lineage>
</organism>
<keyword evidence="6 14" id="KW-0808">Transferase</keyword>
<dbReference type="PIRSF" id="PIRSF000447">
    <property type="entry name" value="KAS_II"/>
    <property type="match status" value="1"/>
</dbReference>
<dbReference type="CDD" id="cd00834">
    <property type="entry name" value="KAS_I_II"/>
    <property type="match status" value="1"/>
</dbReference>
<dbReference type="NCBIfam" id="TIGR03150">
    <property type="entry name" value="fabF"/>
    <property type="match status" value="1"/>
</dbReference>
<feature type="active site" description="For beta-ketoacyl synthase activity" evidence="15">
    <location>
        <position position="165"/>
    </location>
</feature>
<evidence type="ECO:0000256" key="12">
    <source>
        <dbReference type="ARBA" id="ARBA00047318"/>
    </source>
</evidence>
<dbReference type="PROSITE" id="PS52004">
    <property type="entry name" value="KS3_2"/>
    <property type="match status" value="1"/>
</dbReference>
<dbReference type="InterPro" id="IPR016039">
    <property type="entry name" value="Thiolase-like"/>
</dbReference>
<dbReference type="SUPFAM" id="SSF53901">
    <property type="entry name" value="Thiolase-like"/>
    <property type="match status" value="2"/>
</dbReference>
<comment type="catalytic activity">
    <reaction evidence="12 14">
        <text>(9Z)-hexadecenoyl-[ACP] + malonyl-[ACP] + H(+) = 3-oxo-(11Z)-octadecenoyl-[ACP] + holo-[ACP] + CO2</text>
        <dbReference type="Rhea" id="RHEA:55040"/>
        <dbReference type="Rhea" id="RHEA-COMP:9623"/>
        <dbReference type="Rhea" id="RHEA-COMP:9685"/>
        <dbReference type="Rhea" id="RHEA-COMP:10800"/>
        <dbReference type="Rhea" id="RHEA-COMP:14074"/>
        <dbReference type="ChEBI" id="CHEBI:15378"/>
        <dbReference type="ChEBI" id="CHEBI:16526"/>
        <dbReference type="ChEBI" id="CHEBI:64479"/>
        <dbReference type="ChEBI" id="CHEBI:78449"/>
        <dbReference type="ChEBI" id="CHEBI:83989"/>
        <dbReference type="ChEBI" id="CHEBI:138538"/>
        <dbReference type="EC" id="2.3.1.179"/>
    </reaction>
</comment>
<keyword evidence="20" id="KW-1185">Reference proteome</keyword>
<keyword evidence="9 14" id="KW-0275">Fatty acid biosynthesis</keyword>
<dbReference type="InterPro" id="IPR014030">
    <property type="entry name" value="Ketoacyl_synth_N"/>
</dbReference>
<dbReference type="Pfam" id="PF02801">
    <property type="entry name" value="Ketoacyl-synt_C"/>
    <property type="match status" value="1"/>
</dbReference>
<dbReference type="KEGG" id="vac:E4Z98_03030"/>
<evidence type="ECO:0000313" key="19">
    <source>
        <dbReference type="EMBL" id="TFZ42279.1"/>
    </source>
</evidence>
<dbReference type="InterPro" id="IPR014031">
    <property type="entry name" value="Ketoacyl_synth_C"/>
</dbReference>
<comment type="function">
    <text evidence="11 14">Involved in the type II fatty acid elongation cycle. Catalyzes the elongation of a wide range of acyl-ACP by the addition of two carbons from malonyl-ACP to an acyl acceptor. Can efficiently catalyze the conversion of palmitoleoyl-ACP (cis-hexadec-9-enoyl-ACP) to cis-vaccenoyl-ACP (cis-octadec-11-enoyl-ACP), an essential step in the thermal regulation of fatty acid composition.</text>
</comment>
<evidence type="ECO:0000256" key="6">
    <source>
        <dbReference type="ARBA" id="ARBA00022679"/>
    </source>
</evidence>
<dbReference type="EMBL" id="CP038865">
    <property type="protein sequence ID" value="QCA28333.1"/>
    <property type="molecule type" value="Genomic_DNA"/>
</dbReference>
<dbReference type="SMART" id="SM00825">
    <property type="entry name" value="PKS_KS"/>
    <property type="match status" value="1"/>
</dbReference>
<dbReference type="PROSITE" id="PS00606">
    <property type="entry name" value="KS3_1"/>
    <property type="match status" value="1"/>
</dbReference>
<reference evidence="19 21" key="1">
    <citation type="submission" date="2019-03" db="EMBL/GenBank/DDBJ databases">
        <title>Vagococcus sp. was isolated fron gut of Carduelis flavirostris.</title>
        <authorList>
            <person name="Ge Y."/>
        </authorList>
    </citation>
    <scope>NUCLEOTIDE SEQUENCE [LARGE SCALE GENOMIC DNA]</scope>
    <source>
        <strain evidence="19 21">CF-210</strain>
    </source>
</reference>
<dbReference type="Proteomes" id="UP000296883">
    <property type="component" value="Chromosome"/>
</dbReference>
<evidence type="ECO:0000256" key="1">
    <source>
        <dbReference type="ARBA" id="ARBA00005194"/>
    </source>
</evidence>
<accession>A0A7Z1Y910</accession>
<feature type="domain" description="Ketosynthase family 3 (KS3)" evidence="17">
    <location>
        <begin position="3"/>
        <end position="411"/>
    </location>
</feature>
<gene>
    <name evidence="18" type="primary">fabF</name>
    <name evidence="19" type="ORF">E4031_03620</name>
    <name evidence="18" type="ORF">E4Z98_03030</name>
</gene>
<proteinExistence type="inferred from homology"/>
<evidence type="ECO:0000256" key="10">
    <source>
        <dbReference type="ARBA" id="ARBA00023315"/>
    </source>
</evidence>
<dbReference type="Proteomes" id="UP000297725">
    <property type="component" value="Unassembled WGS sequence"/>
</dbReference>
<reference evidence="18 20" key="2">
    <citation type="journal article" date="2020" name="Int. J. Syst. Evol. Microbiol.">
        <title>Vagococcus xieshaowenii sp. nov., isolated from snow finch (Montifringilla taczanowskii) cloacal content.</title>
        <authorList>
            <person name="Ge Y."/>
            <person name="Yang J."/>
            <person name="Lai X.H."/>
            <person name="Zhang G."/>
            <person name="Jin D."/>
            <person name="Lu S."/>
            <person name="Wang B."/>
            <person name="Huang Y."/>
            <person name="Huang Y."/>
            <person name="Ren Z."/>
            <person name="Zhang X."/>
            <person name="Xu J."/>
        </authorList>
    </citation>
    <scope>NUCLEOTIDE SEQUENCE [LARGE SCALE GENOMIC DNA]</scope>
    <source>
        <strain evidence="18">Personal::cf-49</strain>
        <strain evidence="20">personal::cf-49</strain>
    </source>
</reference>
<name>A0A4Z0DBL1_9ENTE</name>
<dbReference type="GO" id="GO:0005829">
    <property type="term" value="C:cytosol"/>
    <property type="evidence" value="ECO:0007669"/>
    <property type="project" value="TreeGrafter"/>
</dbReference>
<evidence type="ECO:0000313" key="21">
    <source>
        <dbReference type="Proteomes" id="UP000297725"/>
    </source>
</evidence>
<dbReference type="InterPro" id="IPR017568">
    <property type="entry name" value="3-oxoacyl-ACP_synth-2"/>
</dbReference>
<dbReference type="InterPro" id="IPR000794">
    <property type="entry name" value="Beta-ketoacyl_synthase"/>
</dbReference>
<accession>A0A4Z0DBL1</accession>
<evidence type="ECO:0000256" key="2">
    <source>
        <dbReference type="ARBA" id="ARBA00008467"/>
    </source>
</evidence>
<dbReference type="InterPro" id="IPR018201">
    <property type="entry name" value="Ketoacyl_synth_AS"/>
</dbReference>
<evidence type="ECO:0000256" key="13">
    <source>
        <dbReference type="ARBA" id="ARBA00047659"/>
    </source>
</evidence>
<evidence type="ECO:0000256" key="3">
    <source>
        <dbReference type="ARBA" id="ARBA00012356"/>
    </source>
</evidence>
<protein>
    <recommendedName>
        <fullName evidence="4 14">3-oxoacyl-[acyl-carrier-protein] synthase 2</fullName>
        <ecNumber evidence="3 14">2.3.1.179</ecNumber>
    </recommendedName>
</protein>
<evidence type="ECO:0000259" key="17">
    <source>
        <dbReference type="PROSITE" id="PS52004"/>
    </source>
</evidence>
<keyword evidence="10 14" id="KW-0012">Acyltransferase</keyword>
<dbReference type="GO" id="GO:0006633">
    <property type="term" value="P:fatty acid biosynthetic process"/>
    <property type="evidence" value="ECO:0007669"/>
    <property type="project" value="UniProtKB-UniRule"/>
</dbReference>
<evidence type="ECO:0000256" key="15">
    <source>
        <dbReference type="PIRSR" id="PIRSR000447-1"/>
    </source>
</evidence>
<keyword evidence="5 14" id="KW-0444">Lipid biosynthesis</keyword>
<evidence type="ECO:0000256" key="16">
    <source>
        <dbReference type="RuleBase" id="RU003694"/>
    </source>
</evidence>
<dbReference type="OrthoDB" id="9808669at2"/>
<dbReference type="EMBL" id="SRHU01000013">
    <property type="protein sequence ID" value="TFZ42279.1"/>
    <property type="molecule type" value="Genomic_DNA"/>
</dbReference>
<evidence type="ECO:0000256" key="4">
    <source>
        <dbReference type="ARBA" id="ARBA00014657"/>
    </source>
</evidence>
<dbReference type="FunFam" id="3.40.47.10:FF:000009">
    <property type="entry name" value="3-oxoacyl-[acyl-carrier-protein] synthase 2"/>
    <property type="match status" value="1"/>
</dbReference>
<dbReference type="UniPathway" id="UPA00094"/>
<evidence type="ECO:0000256" key="7">
    <source>
        <dbReference type="ARBA" id="ARBA00022832"/>
    </source>
</evidence>
<dbReference type="InterPro" id="IPR020841">
    <property type="entry name" value="PKS_Beta-ketoAc_synthase_dom"/>
</dbReference>
<dbReference type="Pfam" id="PF00109">
    <property type="entry name" value="ketoacyl-synt"/>
    <property type="match status" value="1"/>
</dbReference>
<evidence type="ECO:0000313" key="18">
    <source>
        <dbReference type="EMBL" id="QCA28333.1"/>
    </source>
</evidence>
<evidence type="ECO:0000256" key="8">
    <source>
        <dbReference type="ARBA" id="ARBA00023098"/>
    </source>
</evidence>
<dbReference type="EC" id="2.3.1.179" evidence="3 14"/>
<keyword evidence="8" id="KW-0443">Lipid metabolism</keyword>
<dbReference type="GO" id="GO:0004315">
    <property type="term" value="F:3-oxoacyl-[acyl-carrier-protein] synthase activity"/>
    <property type="evidence" value="ECO:0007669"/>
    <property type="project" value="UniProtKB-UniRule"/>
</dbReference>
<dbReference type="PANTHER" id="PTHR11712">
    <property type="entry name" value="POLYKETIDE SYNTHASE-RELATED"/>
    <property type="match status" value="1"/>
</dbReference>
<keyword evidence="7" id="KW-0276">Fatty acid metabolism</keyword>